<feature type="chain" id="PRO_5034954274" evidence="2">
    <location>
        <begin position="18"/>
        <end position="506"/>
    </location>
</feature>
<protein>
    <submittedName>
        <fullName evidence="3">Uncharacterized protein</fullName>
    </submittedName>
</protein>
<dbReference type="AlphaFoldDB" id="A0A8H3YXA8"/>
<feature type="compositionally biased region" description="Polar residues" evidence="1">
    <location>
        <begin position="206"/>
        <end position="228"/>
    </location>
</feature>
<dbReference type="EMBL" id="WNWS01000153">
    <property type="protein sequence ID" value="KAE9977455.1"/>
    <property type="molecule type" value="Genomic_DNA"/>
</dbReference>
<proteinExistence type="predicted"/>
<evidence type="ECO:0000313" key="4">
    <source>
        <dbReference type="Proteomes" id="UP000447873"/>
    </source>
</evidence>
<dbReference type="Proteomes" id="UP000447873">
    <property type="component" value="Unassembled WGS sequence"/>
</dbReference>
<feature type="region of interest" description="Disordered" evidence="1">
    <location>
        <begin position="291"/>
        <end position="312"/>
    </location>
</feature>
<evidence type="ECO:0000256" key="1">
    <source>
        <dbReference type="SAM" id="MobiDB-lite"/>
    </source>
</evidence>
<feature type="signal peptide" evidence="2">
    <location>
        <begin position="1"/>
        <end position="17"/>
    </location>
</feature>
<feature type="region of interest" description="Disordered" evidence="1">
    <location>
        <begin position="187"/>
        <end position="228"/>
    </location>
</feature>
<gene>
    <name evidence="3" type="ORF">EG328_002041</name>
</gene>
<feature type="compositionally biased region" description="Low complexity" evidence="1">
    <location>
        <begin position="291"/>
        <end position="303"/>
    </location>
</feature>
<reference evidence="3 4" key="1">
    <citation type="submission" date="2018-12" db="EMBL/GenBank/DDBJ databases">
        <title>Venturia inaequalis Genome Resource.</title>
        <authorList>
            <person name="Lichtner F.J."/>
        </authorList>
    </citation>
    <scope>NUCLEOTIDE SEQUENCE [LARGE SCALE GENOMIC DNA]</scope>
    <source>
        <strain evidence="3 4">120213</strain>
    </source>
</reference>
<comment type="caution">
    <text evidence="3">The sequence shown here is derived from an EMBL/GenBank/DDBJ whole genome shotgun (WGS) entry which is preliminary data.</text>
</comment>
<organism evidence="3 4">
    <name type="scientific">Venturia inaequalis</name>
    <name type="common">Apple scab fungus</name>
    <dbReference type="NCBI Taxonomy" id="5025"/>
    <lineage>
        <taxon>Eukaryota</taxon>
        <taxon>Fungi</taxon>
        <taxon>Dikarya</taxon>
        <taxon>Ascomycota</taxon>
        <taxon>Pezizomycotina</taxon>
        <taxon>Dothideomycetes</taxon>
        <taxon>Pleosporomycetidae</taxon>
        <taxon>Venturiales</taxon>
        <taxon>Venturiaceae</taxon>
        <taxon>Venturia</taxon>
    </lineage>
</organism>
<keyword evidence="2" id="KW-0732">Signal</keyword>
<accession>A0A8H3YXA8</accession>
<evidence type="ECO:0000256" key="2">
    <source>
        <dbReference type="SAM" id="SignalP"/>
    </source>
</evidence>
<name>A0A8H3YXA8_VENIN</name>
<evidence type="ECO:0000313" key="3">
    <source>
        <dbReference type="EMBL" id="KAE9977455.1"/>
    </source>
</evidence>
<feature type="region of interest" description="Disordered" evidence="1">
    <location>
        <begin position="465"/>
        <end position="489"/>
    </location>
</feature>
<sequence>MRSGILALLAASHLVQAIPISFLESFRLSPRWFQDSPPVSLVNRSPHRGVGGGGGGHRNAAIPTGDITFVDPSGRPLATIAASELNPQEAGPTTSMTVSVLSSAVNNGGLSVDPSPTGSTEAGMVGIVPAIGNNPGSFPPLTAFDSLPVPGSSGLISVQNSTSTAQAAQPSGSTTAASGGMVGIVPAVGNNPGSSPPLTAFPSIPAANQNTSPTPAASNGTNPVPTSNASVNVVYTTVLNTVTITRLRSTGNATSIANSTSISTTPALVPVAATTTSGRSVDTFPLISSEPPATAASAISPSPQDSVKDTSSLCSTAFSPSVSTPTSPGTLYTFSPSGFTSAPTSSSTPVLVLPSIQTVSPTAQSTITISPPNASAVSPGPIAGANSPQTSPGSAAMATQAPAGLDGLSIVPIAGLPVVPIATPGVNGTGPDIGTGAGTGGVAPTTVTVTATPISRPTITVTATLTPTSSTETEAPLTPSTSSTALLLPMSRSDAASSTLTIPLPG</sequence>